<dbReference type="RefSeq" id="WP_018064827.1">
    <property type="nucleotide sequence ID" value="NZ_AQWH01000009.1"/>
</dbReference>
<dbReference type="STRING" id="1122214.Mame_01020"/>
<dbReference type="PROSITE" id="PS51503">
    <property type="entry name" value="HIG1"/>
    <property type="match status" value="1"/>
</dbReference>
<sequence length="65" mass="7240">MSTVFVFATVIVMLLVVFFLARGLINMMLGGSPQHSNKMMQARVAFQALAIILIMITLWLMQSGH</sequence>
<evidence type="ECO:0000313" key="6">
    <source>
        <dbReference type="EMBL" id="AQZ50391.1"/>
    </source>
</evidence>
<feature type="transmembrane region" description="Helical" evidence="4">
    <location>
        <begin position="44"/>
        <end position="61"/>
    </location>
</feature>
<evidence type="ECO:0000256" key="2">
    <source>
        <dbReference type="ARBA" id="ARBA00022989"/>
    </source>
</evidence>
<dbReference type="AlphaFoldDB" id="A0A1U9YY83"/>
<reference evidence="6 7" key="1">
    <citation type="submission" date="2017-03" db="EMBL/GenBank/DDBJ databases">
        <title>Foreign affairs: Plasmid Transfer between Roseobacters and Rhizobia.</title>
        <authorList>
            <person name="Bartling P."/>
            <person name="Bunk B."/>
            <person name="Overmann J."/>
            <person name="Brinkmann H."/>
            <person name="Petersen J."/>
        </authorList>
    </citation>
    <scope>NUCLEOTIDE SEQUENCE [LARGE SCALE GENOMIC DNA]</scope>
    <source>
        <strain evidence="6 7">MACL11</strain>
    </source>
</reference>
<feature type="transmembrane region" description="Helical" evidence="4">
    <location>
        <begin position="6"/>
        <end position="24"/>
    </location>
</feature>
<dbReference type="eggNOG" id="ENOG5033A2N">
    <property type="taxonomic scope" value="Bacteria"/>
</dbReference>
<evidence type="ECO:0000256" key="1">
    <source>
        <dbReference type="ARBA" id="ARBA00022692"/>
    </source>
</evidence>
<proteinExistence type="predicted"/>
<name>A0A1U9YY83_9HYPH</name>
<dbReference type="EMBL" id="CP020330">
    <property type="protein sequence ID" value="AQZ50391.1"/>
    <property type="molecule type" value="Genomic_DNA"/>
</dbReference>
<keyword evidence="7" id="KW-1185">Reference proteome</keyword>
<evidence type="ECO:0000256" key="3">
    <source>
        <dbReference type="ARBA" id="ARBA00023136"/>
    </source>
</evidence>
<protein>
    <recommendedName>
        <fullName evidence="5">HIG1 domain-containing protein</fullName>
    </recommendedName>
</protein>
<dbReference type="OrthoDB" id="7951376at2"/>
<gene>
    <name evidence="6" type="ORF">Mame_01020</name>
</gene>
<keyword evidence="2 4" id="KW-1133">Transmembrane helix</keyword>
<evidence type="ECO:0000259" key="5">
    <source>
        <dbReference type="PROSITE" id="PS51503"/>
    </source>
</evidence>
<dbReference type="Pfam" id="PF04588">
    <property type="entry name" value="HIG_1_N"/>
    <property type="match status" value="1"/>
</dbReference>
<organism evidence="6 7">
    <name type="scientific">Martelella mediterranea DSM 17316</name>
    <dbReference type="NCBI Taxonomy" id="1122214"/>
    <lineage>
        <taxon>Bacteria</taxon>
        <taxon>Pseudomonadati</taxon>
        <taxon>Pseudomonadota</taxon>
        <taxon>Alphaproteobacteria</taxon>
        <taxon>Hyphomicrobiales</taxon>
        <taxon>Aurantimonadaceae</taxon>
        <taxon>Martelella</taxon>
    </lineage>
</organism>
<dbReference type="InterPro" id="IPR007667">
    <property type="entry name" value="Hypoxia_induced_domain"/>
</dbReference>
<dbReference type="Gene3D" id="6.10.140.1320">
    <property type="match status" value="1"/>
</dbReference>
<dbReference type="KEGG" id="mmed:Mame_01020"/>
<keyword evidence="3 4" id="KW-0472">Membrane</keyword>
<evidence type="ECO:0000256" key="4">
    <source>
        <dbReference type="SAM" id="Phobius"/>
    </source>
</evidence>
<keyword evidence="1 4" id="KW-0812">Transmembrane</keyword>
<accession>A0A1U9YY83</accession>
<evidence type="ECO:0000313" key="7">
    <source>
        <dbReference type="Proteomes" id="UP000191135"/>
    </source>
</evidence>
<dbReference type="NCBIfam" id="NF033233">
    <property type="entry name" value="twin_helix"/>
    <property type="match status" value="1"/>
</dbReference>
<dbReference type="Proteomes" id="UP000191135">
    <property type="component" value="Chromosome"/>
</dbReference>
<feature type="domain" description="HIG1" evidence="5">
    <location>
        <begin position="1"/>
        <end position="65"/>
    </location>
</feature>